<feature type="region of interest" description="Disordered" evidence="1">
    <location>
        <begin position="1"/>
        <end position="29"/>
    </location>
</feature>
<reference evidence="2" key="1">
    <citation type="submission" date="2018-11" db="EMBL/GenBank/DDBJ databases">
        <authorList>
            <consortium name="Pathogen Informatics"/>
        </authorList>
    </citation>
    <scope>NUCLEOTIDE SEQUENCE</scope>
</reference>
<evidence type="ECO:0000256" key="1">
    <source>
        <dbReference type="SAM" id="MobiDB-lite"/>
    </source>
</evidence>
<name>A0A3S5BLM7_9PLAT</name>
<dbReference type="AlphaFoldDB" id="A0A3S5BLM7"/>
<accession>A0A3S5BLM7</accession>
<gene>
    <name evidence="2" type="ORF">PXEA_LOCUS22701</name>
</gene>
<organism evidence="2 3">
    <name type="scientific">Protopolystoma xenopodis</name>
    <dbReference type="NCBI Taxonomy" id="117903"/>
    <lineage>
        <taxon>Eukaryota</taxon>
        <taxon>Metazoa</taxon>
        <taxon>Spiralia</taxon>
        <taxon>Lophotrochozoa</taxon>
        <taxon>Platyhelminthes</taxon>
        <taxon>Monogenea</taxon>
        <taxon>Polyopisthocotylea</taxon>
        <taxon>Polystomatidea</taxon>
        <taxon>Polystomatidae</taxon>
        <taxon>Protopolystoma</taxon>
    </lineage>
</organism>
<feature type="compositionally biased region" description="Polar residues" evidence="1">
    <location>
        <begin position="78"/>
        <end position="88"/>
    </location>
</feature>
<sequence>MTIRDPRAFKKIKKSRTRERRDEPNNGTNQIGLSFAFPYMIGTRSLATFCPVSLQAVALSNWLGRQGQEEGTGCWGVNKTQPYGPSSP</sequence>
<comment type="caution">
    <text evidence="2">The sequence shown here is derived from an EMBL/GenBank/DDBJ whole genome shotgun (WGS) entry which is preliminary data.</text>
</comment>
<keyword evidence="3" id="KW-1185">Reference proteome</keyword>
<feature type="region of interest" description="Disordered" evidence="1">
    <location>
        <begin position="67"/>
        <end position="88"/>
    </location>
</feature>
<feature type="compositionally biased region" description="Basic residues" evidence="1">
    <location>
        <begin position="9"/>
        <end position="18"/>
    </location>
</feature>
<evidence type="ECO:0000313" key="2">
    <source>
        <dbReference type="EMBL" id="VEL29261.1"/>
    </source>
</evidence>
<dbReference type="Proteomes" id="UP000784294">
    <property type="component" value="Unassembled WGS sequence"/>
</dbReference>
<dbReference type="EMBL" id="CAAALY010101618">
    <property type="protein sequence ID" value="VEL29261.1"/>
    <property type="molecule type" value="Genomic_DNA"/>
</dbReference>
<proteinExistence type="predicted"/>
<protein>
    <submittedName>
        <fullName evidence="2">Uncharacterized protein</fullName>
    </submittedName>
</protein>
<evidence type="ECO:0000313" key="3">
    <source>
        <dbReference type="Proteomes" id="UP000784294"/>
    </source>
</evidence>